<name>A0A6C0M1B8_9ZZZZ</name>
<organism evidence="1">
    <name type="scientific">viral metagenome</name>
    <dbReference type="NCBI Taxonomy" id="1070528"/>
    <lineage>
        <taxon>unclassified sequences</taxon>
        <taxon>metagenomes</taxon>
        <taxon>organismal metagenomes</taxon>
    </lineage>
</organism>
<accession>A0A6C0M1B8</accession>
<evidence type="ECO:0000313" key="1">
    <source>
        <dbReference type="EMBL" id="QHU36075.1"/>
    </source>
</evidence>
<reference evidence="1" key="1">
    <citation type="journal article" date="2020" name="Nature">
        <title>Giant virus diversity and host interactions through global metagenomics.</title>
        <authorList>
            <person name="Schulz F."/>
            <person name="Roux S."/>
            <person name="Paez-Espino D."/>
            <person name="Jungbluth S."/>
            <person name="Walsh D.A."/>
            <person name="Denef V.J."/>
            <person name="McMahon K.D."/>
            <person name="Konstantinidis K.T."/>
            <person name="Eloe-Fadrosh E.A."/>
            <person name="Kyrpides N.C."/>
            <person name="Woyke T."/>
        </authorList>
    </citation>
    <scope>NUCLEOTIDE SEQUENCE</scope>
    <source>
        <strain evidence="1">GVMAG-S-1035124-57</strain>
    </source>
</reference>
<protein>
    <submittedName>
        <fullName evidence="1">Uncharacterized protein</fullName>
    </submittedName>
</protein>
<dbReference type="AlphaFoldDB" id="A0A6C0M1B8"/>
<proteinExistence type="predicted"/>
<dbReference type="EMBL" id="MN740632">
    <property type="protein sequence ID" value="QHU36075.1"/>
    <property type="molecule type" value="Genomic_DNA"/>
</dbReference>
<sequence>MEEEQRNLGEKIEQLFKMLYALNMKKEGGAKSRRKTCKKMKK</sequence>